<evidence type="ECO:0000313" key="3">
    <source>
        <dbReference type="Proteomes" id="UP000426857"/>
    </source>
</evidence>
<feature type="compositionally biased region" description="Basic and acidic residues" evidence="1">
    <location>
        <begin position="622"/>
        <end position="632"/>
    </location>
</feature>
<gene>
    <name evidence="2" type="ORF">FOB82_03670</name>
</gene>
<dbReference type="Proteomes" id="UP000426857">
    <property type="component" value="Chromosome"/>
</dbReference>
<feature type="region of interest" description="Disordered" evidence="1">
    <location>
        <begin position="603"/>
        <end position="667"/>
    </location>
</feature>
<sequence length="667" mass="74040">MAIDHDASEENNQSDRNRDEKAPPRKRWATERDEPVTTIGRHRNIMDVHLSLAVAPAGDDDVDSHVNSVGTRIGVSKGRATVYCDVGTMLRRMPRILEFCRSGALPHERLSTIAKSIVAVSDENLPEVEKRFLRYLHPREDFQALPGPRVFARELRRIVESVEPISTPPDEDEPQPVTGESYCVDNEYPGDHGSMEVIMRKDRLAEFDATVRSIRDAKVKAGEECSYTDAMIAMSRGDFAGAKVTMNIYVDGDADEDDVQVWLDGAGWLPKYVTGEWLARASAVRLSADSQTGGYVPTEAQKARVRGRDGQCRFPGCDVPAHRCQVDHVVNFDPNAAKNPLIHANDRHFLPLGAYLDWLGGDQPKGTAGMRIAEGVGAGFVAGNDANNFGVTATWNLQCLCRRHHNLKTSRHWHAQMHPDGSVTWSDHTGEAKATTVPHGPIAHIKRQTFAQRATRLASTIHGNNLRRMKAEADAAKAMEQADIDAALRKHARETAKYEEEFAEFTAGPLTSDDPEVAEEARALADAADDGWPCVEDPTWDPTWDPYKKTSDMNRRDGRNVANDTTDDIWASAPMKRNPDMIDDEWTEWTEWNRKCAAGEWEGVGPETGSAPEPQPVTVPESRFHPHSDKLPRPACRPHWRRATIDADPESAPVPPPPLGPCPDIPF</sequence>
<feature type="compositionally biased region" description="Pro residues" evidence="1">
    <location>
        <begin position="652"/>
        <end position="667"/>
    </location>
</feature>
<feature type="compositionally biased region" description="Basic and acidic residues" evidence="1">
    <location>
        <begin position="546"/>
        <end position="559"/>
    </location>
</feature>
<protein>
    <recommendedName>
        <fullName evidence="4">HNH endonuclease</fullName>
    </recommendedName>
</protein>
<proteinExistence type="predicted"/>
<dbReference type="InterPro" id="IPR003615">
    <property type="entry name" value="HNH_nuc"/>
</dbReference>
<evidence type="ECO:0000256" key="1">
    <source>
        <dbReference type="SAM" id="MobiDB-lite"/>
    </source>
</evidence>
<evidence type="ECO:0000313" key="2">
    <source>
        <dbReference type="EMBL" id="QGS34175.1"/>
    </source>
</evidence>
<name>A0A6B8TY42_9CORY</name>
<evidence type="ECO:0008006" key="4">
    <source>
        <dbReference type="Google" id="ProtNLM"/>
    </source>
</evidence>
<dbReference type="EMBL" id="CP046322">
    <property type="protein sequence ID" value="QGS34175.1"/>
    <property type="molecule type" value="Genomic_DNA"/>
</dbReference>
<dbReference type="KEGG" id="cxe:FOB82_03670"/>
<dbReference type="CDD" id="cd00085">
    <property type="entry name" value="HNHc"/>
    <property type="match status" value="1"/>
</dbReference>
<accession>A0A6B8TY42</accession>
<reference evidence="2 3" key="1">
    <citation type="submission" date="2019-11" db="EMBL/GenBank/DDBJ databases">
        <title>FDA dAtabase for Regulatory Grade micrObial Sequences (FDA-ARGOS): Supporting development and validation of Infectious Disease Dx tests.</title>
        <authorList>
            <person name="Kerrigan L."/>
            <person name="Long C."/>
            <person name="Tallon L."/>
            <person name="Sadzewicz L."/>
            <person name="Vavikolanu K."/>
            <person name="Mehta A."/>
            <person name="Aluvathingal J."/>
            <person name="Nadendla S."/>
            <person name="Yan Y."/>
            <person name="Sichtig H."/>
        </authorList>
    </citation>
    <scope>NUCLEOTIDE SEQUENCE [LARGE SCALE GENOMIC DNA]</scope>
    <source>
        <strain evidence="2 3">FDAARGOS_674</strain>
    </source>
</reference>
<dbReference type="AlphaFoldDB" id="A0A6B8TY42"/>
<organism evidence="2 3">
    <name type="scientific">Corynebacterium xerosis</name>
    <dbReference type="NCBI Taxonomy" id="1725"/>
    <lineage>
        <taxon>Bacteria</taxon>
        <taxon>Bacillati</taxon>
        <taxon>Actinomycetota</taxon>
        <taxon>Actinomycetes</taxon>
        <taxon>Mycobacteriales</taxon>
        <taxon>Corynebacteriaceae</taxon>
        <taxon>Corynebacterium</taxon>
    </lineage>
</organism>
<feature type="region of interest" description="Disordered" evidence="1">
    <location>
        <begin position="1"/>
        <end position="33"/>
    </location>
</feature>
<dbReference type="RefSeq" id="WP_155868042.1">
    <property type="nucleotide sequence ID" value="NZ_CP046322.1"/>
</dbReference>
<feature type="region of interest" description="Disordered" evidence="1">
    <location>
        <begin position="530"/>
        <end position="565"/>
    </location>
</feature>